<feature type="domain" description="VWFD" evidence="5">
    <location>
        <begin position="161"/>
        <end position="333"/>
    </location>
</feature>
<dbReference type="InterPro" id="IPR052424">
    <property type="entry name" value="Kielin_Chordin-BMP_Reg"/>
</dbReference>
<evidence type="ECO:0000313" key="6">
    <source>
        <dbReference type="EMBL" id="CAD7602860.1"/>
    </source>
</evidence>
<evidence type="ECO:0000259" key="5">
    <source>
        <dbReference type="PROSITE" id="PS51233"/>
    </source>
</evidence>
<evidence type="ECO:0000259" key="4">
    <source>
        <dbReference type="PROSITE" id="PS50184"/>
    </source>
</evidence>
<dbReference type="PROSITE" id="PS01208">
    <property type="entry name" value="VWFC_1"/>
    <property type="match status" value="1"/>
</dbReference>
<proteinExistence type="predicted"/>
<evidence type="ECO:0000256" key="1">
    <source>
        <dbReference type="ARBA" id="ARBA00004613"/>
    </source>
</evidence>
<gene>
    <name evidence="6" type="ORF">TGEB3V08_LOCUS8525</name>
</gene>
<dbReference type="GO" id="GO:0030513">
    <property type="term" value="P:positive regulation of BMP signaling pathway"/>
    <property type="evidence" value="ECO:0007669"/>
    <property type="project" value="TreeGrafter"/>
</dbReference>
<name>A0A7R9PP72_TIMGE</name>
<dbReference type="PANTHER" id="PTHR46698">
    <property type="entry name" value="CROSSVEINLESS 2"/>
    <property type="match status" value="1"/>
</dbReference>
<dbReference type="Gene3D" id="6.20.200.20">
    <property type="match status" value="1"/>
</dbReference>
<dbReference type="AlphaFoldDB" id="A0A7R9PP72"/>
<dbReference type="GO" id="GO:0036122">
    <property type="term" value="F:BMP binding"/>
    <property type="evidence" value="ECO:0007669"/>
    <property type="project" value="TreeGrafter"/>
</dbReference>
<evidence type="ECO:0000256" key="2">
    <source>
        <dbReference type="ARBA" id="ARBA00022525"/>
    </source>
</evidence>
<dbReference type="SMART" id="SM00216">
    <property type="entry name" value="VWD"/>
    <property type="match status" value="1"/>
</dbReference>
<evidence type="ECO:0008006" key="7">
    <source>
        <dbReference type="Google" id="ProtNLM"/>
    </source>
</evidence>
<evidence type="ECO:0000256" key="3">
    <source>
        <dbReference type="ARBA" id="ARBA00022729"/>
    </source>
</evidence>
<protein>
    <recommendedName>
        <fullName evidence="7">VWFD domain-containing protein</fullName>
    </recommendedName>
</protein>
<dbReference type="PROSITE" id="PS50184">
    <property type="entry name" value="VWFC_2"/>
    <property type="match status" value="1"/>
</dbReference>
<dbReference type="Pfam" id="PF00094">
    <property type="entry name" value="VWD"/>
    <property type="match status" value="1"/>
</dbReference>
<feature type="domain" description="VWFC" evidence="4">
    <location>
        <begin position="108"/>
        <end position="157"/>
    </location>
</feature>
<accession>A0A7R9PP72</accession>
<dbReference type="PANTHER" id="PTHR46698:SF4">
    <property type="entry name" value="CROSSVEINLESS 2"/>
    <property type="match status" value="1"/>
</dbReference>
<dbReference type="InterPro" id="IPR001007">
    <property type="entry name" value="VWF_dom"/>
</dbReference>
<dbReference type="PROSITE" id="PS51233">
    <property type="entry name" value="VWFD"/>
    <property type="match status" value="1"/>
</dbReference>
<reference evidence="6" key="1">
    <citation type="submission" date="2020-11" db="EMBL/GenBank/DDBJ databases">
        <authorList>
            <person name="Tran Van P."/>
        </authorList>
    </citation>
    <scope>NUCLEOTIDE SEQUENCE</scope>
</reference>
<dbReference type="GO" id="GO:0005576">
    <property type="term" value="C:extracellular region"/>
    <property type="evidence" value="ECO:0007669"/>
    <property type="project" value="UniProtKB-SubCell"/>
</dbReference>
<sequence>MSLFLPPLVLKQTETATAYLLNKEGNGENREANDLRTTITDSALNMRGMALGMGRPLDSSVHYLKGHSRGWGGDIYTIHAVESDGQRAEVCPVELSVEVTIHQQPNEESWQLDPCKSCVCHEGEPRCVMEMCPHNNVVCPPNYTLMQESGQCCARCVESDGVCTVFGDPHYRTFDGKLYSFQGSCKYLLTADCVGHTFNIRVTNNARTTKTSSWTKTISIKVGEIKVNLGQKMRVKLNGKRIEPPYSYGDHIVINKTDDSIVVYTKLGIKILWDGNSFLEVSAPTSYKGKLCGLCGNFNNKKRDDFANRQGRLVSNPERFGLAWRVGGKKACTRPQDEFYRGPQCVARLSSRFDRDSNLCKKLRKSSTFGACHGKVHPTMYIE</sequence>
<keyword evidence="3" id="KW-0732">Signal</keyword>
<dbReference type="EMBL" id="OE843334">
    <property type="protein sequence ID" value="CAD7602860.1"/>
    <property type="molecule type" value="Genomic_DNA"/>
</dbReference>
<organism evidence="6">
    <name type="scientific">Timema genevievae</name>
    <name type="common">Walking stick</name>
    <dbReference type="NCBI Taxonomy" id="629358"/>
    <lineage>
        <taxon>Eukaryota</taxon>
        <taxon>Metazoa</taxon>
        <taxon>Ecdysozoa</taxon>
        <taxon>Arthropoda</taxon>
        <taxon>Hexapoda</taxon>
        <taxon>Insecta</taxon>
        <taxon>Pterygota</taxon>
        <taxon>Neoptera</taxon>
        <taxon>Polyneoptera</taxon>
        <taxon>Phasmatodea</taxon>
        <taxon>Timematodea</taxon>
        <taxon>Timematoidea</taxon>
        <taxon>Timematidae</taxon>
        <taxon>Timema</taxon>
    </lineage>
</organism>
<comment type="subcellular location">
    <subcellularLocation>
        <location evidence="1">Secreted</location>
    </subcellularLocation>
</comment>
<dbReference type="SUPFAM" id="SSF57603">
    <property type="entry name" value="FnI-like domain"/>
    <property type="match status" value="1"/>
</dbReference>
<keyword evidence="2" id="KW-0964">Secreted</keyword>
<dbReference type="InterPro" id="IPR001846">
    <property type="entry name" value="VWF_type-D"/>
</dbReference>